<dbReference type="PANTHER" id="PTHR30222">
    <property type="entry name" value="SPERMIDINE/PUTRESCINE-BINDING PERIPLASMIC PROTEIN"/>
    <property type="match status" value="1"/>
</dbReference>
<evidence type="ECO:0000313" key="5">
    <source>
        <dbReference type="Proteomes" id="UP000291334"/>
    </source>
</evidence>
<dbReference type="Proteomes" id="UP000293172">
    <property type="component" value="Unassembled WGS sequence"/>
</dbReference>
<name>A0A4Q9QWY5_9GAMM</name>
<evidence type="ECO:0000256" key="1">
    <source>
        <dbReference type="ARBA" id="ARBA00022729"/>
    </source>
</evidence>
<dbReference type="EMBL" id="QJUL01000029">
    <property type="protein sequence ID" value="TBU88662.1"/>
    <property type="molecule type" value="Genomic_DNA"/>
</dbReference>
<dbReference type="Proteomes" id="UP000291334">
    <property type="component" value="Unassembled WGS sequence"/>
</dbReference>
<dbReference type="CDD" id="cd13589">
    <property type="entry name" value="PBP2_polyamine_RpCGA009"/>
    <property type="match status" value="1"/>
</dbReference>
<sequence length="346" mass="38497">MFVRSLCRWGVLACILVGQPLLAAQINVVSFGGSVREAQRQAFYRPFKEATDVLVVNGSYNGQFDKLRRMQAMQHVTWDVMEVESPELARGCEEGLFRPLSESLQREAGDLLPGALRPCGVGTFVWSMALAYDTERLSQAPRNWADFWDVQRFPGGRGLRQGAKYNLEFALLADGVPASEVYTRLATAAGVEQAFRKLDELRPHIRWWQAGEEPVRRLADGGVVMSAAYSGRIGAAQDQGAKLGLVWAGSIYDFDFWAIPRGSINVQEAERFIHFASQAEPQRAFAELIPYGPVNRQATSSLSAERAARLPTAEANMRDALAIGVDFWAEHGDALEQRFTAWLARR</sequence>
<evidence type="ECO:0000256" key="2">
    <source>
        <dbReference type="SAM" id="SignalP"/>
    </source>
</evidence>
<feature type="signal peptide" evidence="2">
    <location>
        <begin position="1"/>
        <end position="23"/>
    </location>
</feature>
<dbReference type="OrthoDB" id="9815444at2"/>
<dbReference type="PANTHER" id="PTHR30222:SF2">
    <property type="entry name" value="ABC TRANSPORTER SUBSTRATE-BINDING PROTEIN"/>
    <property type="match status" value="1"/>
</dbReference>
<dbReference type="RefSeq" id="WP_131177113.1">
    <property type="nucleotide sequence ID" value="NZ_QJUL01000029.1"/>
</dbReference>
<evidence type="ECO:0000313" key="3">
    <source>
        <dbReference type="EMBL" id="TBU88662.1"/>
    </source>
</evidence>
<feature type="chain" id="PRO_5020850523" evidence="2">
    <location>
        <begin position="24"/>
        <end position="346"/>
    </location>
</feature>
<evidence type="ECO:0000313" key="4">
    <source>
        <dbReference type="EMBL" id="TBV01680.1"/>
    </source>
</evidence>
<reference evidence="5 6" key="1">
    <citation type="submission" date="2018-06" db="EMBL/GenBank/DDBJ databases">
        <title>Three novel Pseudomonas species isolated from symptomatic oak.</title>
        <authorList>
            <person name="Bueno-Gonzalez V."/>
            <person name="Brady C."/>
        </authorList>
    </citation>
    <scope>NUCLEOTIDE SEQUENCE [LARGE SCALE GENOMIC DNA]</scope>
    <source>
        <strain evidence="4 5">P26B</strain>
        <strain evidence="3 6">P6B</strain>
    </source>
</reference>
<proteinExistence type="predicted"/>
<comment type="caution">
    <text evidence="3">The sequence shown here is derived from an EMBL/GenBank/DDBJ whole genome shotgun (WGS) entry which is preliminary data.</text>
</comment>
<keyword evidence="5" id="KW-1185">Reference proteome</keyword>
<dbReference type="InterPro" id="IPR006059">
    <property type="entry name" value="SBP"/>
</dbReference>
<dbReference type="Gene3D" id="3.40.190.10">
    <property type="entry name" value="Periplasmic binding protein-like II"/>
    <property type="match status" value="2"/>
</dbReference>
<gene>
    <name evidence="4" type="ORF">DNK34_20700</name>
    <name evidence="3" type="ORF">DNK44_18180</name>
</gene>
<dbReference type="AlphaFoldDB" id="A0A4Q9QWY5"/>
<dbReference type="SUPFAM" id="SSF53850">
    <property type="entry name" value="Periplasmic binding protein-like II"/>
    <property type="match status" value="1"/>
</dbReference>
<dbReference type="EMBL" id="QJUM01000029">
    <property type="protein sequence ID" value="TBV01680.1"/>
    <property type="molecule type" value="Genomic_DNA"/>
</dbReference>
<organism evidence="3 6">
    <name type="scientific">Phytopseudomonas dryadis</name>
    <dbReference type="NCBI Taxonomy" id="2487520"/>
    <lineage>
        <taxon>Bacteria</taxon>
        <taxon>Pseudomonadati</taxon>
        <taxon>Pseudomonadota</taxon>
        <taxon>Gammaproteobacteria</taxon>
        <taxon>Pseudomonadales</taxon>
        <taxon>Pseudomonadaceae</taxon>
        <taxon>Phytopseudomonas</taxon>
    </lineage>
</organism>
<dbReference type="Pfam" id="PF13416">
    <property type="entry name" value="SBP_bac_8"/>
    <property type="match status" value="1"/>
</dbReference>
<accession>A0A4Q9QWY5</accession>
<keyword evidence="1 2" id="KW-0732">Signal</keyword>
<protein>
    <submittedName>
        <fullName evidence="3">Spermidine/putrescine ABC transporter substrate-binding protein</fullName>
    </submittedName>
</protein>
<evidence type="ECO:0000313" key="6">
    <source>
        <dbReference type="Proteomes" id="UP000293172"/>
    </source>
</evidence>